<feature type="domain" description="AB hydrolase-1" evidence="2">
    <location>
        <begin position="30"/>
        <end position="273"/>
    </location>
</feature>
<dbReference type="InterPro" id="IPR000639">
    <property type="entry name" value="Epox_hydrolase-like"/>
</dbReference>
<accession>A0A2S4L707</accession>
<proteinExistence type="predicted"/>
<dbReference type="PRINTS" id="PR00412">
    <property type="entry name" value="EPOXHYDRLASE"/>
</dbReference>
<evidence type="ECO:0000313" key="3">
    <source>
        <dbReference type="EMBL" id="POR38215.1"/>
    </source>
</evidence>
<dbReference type="Gene3D" id="3.40.50.1820">
    <property type="entry name" value="alpha/beta hydrolase"/>
    <property type="match status" value="1"/>
</dbReference>
<evidence type="ECO:0000259" key="2">
    <source>
        <dbReference type="Pfam" id="PF00561"/>
    </source>
</evidence>
<dbReference type="AlphaFoldDB" id="A0A2S4L707"/>
<protein>
    <submittedName>
        <fullName evidence="3">Hydrolase</fullName>
    </submittedName>
</protein>
<evidence type="ECO:0000256" key="1">
    <source>
        <dbReference type="ARBA" id="ARBA00022801"/>
    </source>
</evidence>
<dbReference type="SUPFAM" id="SSF53474">
    <property type="entry name" value="alpha/beta-Hydrolases"/>
    <property type="match status" value="1"/>
</dbReference>
<dbReference type="InterPro" id="IPR051340">
    <property type="entry name" value="Haloalkane_dehalogenase"/>
</dbReference>
<dbReference type="GO" id="GO:0004301">
    <property type="term" value="F:epoxide hydrolase activity"/>
    <property type="evidence" value="ECO:0007669"/>
    <property type="project" value="TreeGrafter"/>
</dbReference>
<reference evidence="3 4" key="1">
    <citation type="submission" date="2018-01" db="EMBL/GenBank/DDBJ databases">
        <title>Harnessing the power of phylogenomics to disentangle the directionality and signatures of interkingdom host jumping in the parasitic fungal genus Tolypocladium.</title>
        <authorList>
            <person name="Quandt C.A."/>
            <person name="Patterson W."/>
            <person name="Spatafora J.W."/>
        </authorList>
    </citation>
    <scope>NUCLEOTIDE SEQUENCE [LARGE SCALE GENOMIC DNA]</scope>
    <source>
        <strain evidence="3 4">NRBC 100945</strain>
    </source>
</reference>
<sequence length="294" mass="32857">MASMATTSSIAVDGANVFYRHSGPSDPASPTVLLLHGFPSSSHQFRNLMPLLAAKGYRVLAPDLPGFGFTTVPDTYTHCFAGLARTVDGFASALALRRFAIYIFDYGAPTGLRLALKHPGQVVAIVSQNGNAYEEGLGAEFWAPLRKYWASGAEEDRDALRGALEIGVTKWQYTGGSPHPDKIPPEAYYLDQALMDREGNKEIQLDLFYDYRNNIELYPAFHEYFRTSKVPVLVIWGKNDTIFVPPGAEAHRRDVEKIEVRFVDAGHFALETNEQEFAEAMHAFFERFKVFRLP</sequence>
<dbReference type="InterPro" id="IPR000073">
    <property type="entry name" value="AB_hydrolase_1"/>
</dbReference>
<dbReference type="Pfam" id="PF00561">
    <property type="entry name" value="Abhydrolase_1"/>
    <property type="match status" value="1"/>
</dbReference>
<dbReference type="Proteomes" id="UP000237481">
    <property type="component" value="Unassembled WGS sequence"/>
</dbReference>
<organism evidence="3 4">
    <name type="scientific">Tolypocladium paradoxum</name>
    <dbReference type="NCBI Taxonomy" id="94208"/>
    <lineage>
        <taxon>Eukaryota</taxon>
        <taxon>Fungi</taxon>
        <taxon>Dikarya</taxon>
        <taxon>Ascomycota</taxon>
        <taxon>Pezizomycotina</taxon>
        <taxon>Sordariomycetes</taxon>
        <taxon>Hypocreomycetidae</taxon>
        <taxon>Hypocreales</taxon>
        <taxon>Ophiocordycipitaceae</taxon>
        <taxon>Tolypocladium</taxon>
    </lineage>
</organism>
<comment type="caution">
    <text evidence="3">The sequence shown here is derived from an EMBL/GenBank/DDBJ whole genome shotgun (WGS) entry which is preliminary data.</text>
</comment>
<dbReference type="OrthoDB" id="284184at2759"/>
<keyword evidence="1 3" id="KW-0378">Hydrolase</keyword>
<dbReference type="InterPro" id="IPR029058">
    <property type="entry name" value="AB_hydrolase_fold"/>
</dbReference>
<dbReference type="PRINTS" id="PR00111">
    <property type="entry name" value="ABHYDROLASE"/>
</dbReference>
<dbReference type="PANTHER" id="PTHR42977:SF3">
    <property type="entry name" value="AB HYDROLASE-1 DOMAIN-CONTAINING PROTEIN"/>
    <property type="match status" value="1"/>
</dbReference>
<evidence type="ECO:0000313" key="4">
    <source>
        <dbReference type="Proteomes" id="UP000237481"/>
    </source>
</evidence>
<name>A0A2S4L707_9HYPO</name>
<dbReference type="EMBL" id="PKSG01000161">
    <property type="protein sequence ID" value="POR38215.1"/>
    <property type="molecule type" value="Genomic_DNA"/>
</dbReference>
<keyword evidence="4" id="KW-1185">Reference proteome</keyword>
<gene>
    <name evidence="3" type="ORF">TPAR_01591</name>
</gene>
<dbReference type="PANTHER" id="PTHR42977">
    <property type="entry name" value="HYDROLASE-RELATED"/>
    <property type="match status" value="1"/>
</dbReference>
<dbReference type="STRING" id="94208.A0A2S4L707"/>